<feature type="compositionally biased region" description="Basic and acidic residues" evidence="1">
    <location>
        <begin position="88"/>
        <end position="109"/>
    </location>
</feature>
<name>A0A2R6WL23_MARPO</name>
<reference evidence="3" key="1">
    <citation type="journal article" date="2017" name="Cell">
        <title>Insights into land plant evolution garnered from the Marchantia polymorpha genome.</title>
        <authorList>
            <person name="Bowman J.L."/>
            <person name="Kohchi T."/>
            <person name="Yamato K.T."/>
            <person name="Jenkins J."/>
            <person name="Shu S."/>
            <person name="Ishizaki K."/>
            <person name="Yamaoka S."/>
            <person name="Nishihama R."/>
            <person name="Nakamura Y."/>
            <person name="Berger F."/>
            <person name="Adam C."/>
            <person name="Aki S.S."/>
            <person name="Althoff F."/>
            <person name="Araki T."/>
            <person name="Arteaga-Vazquez M.A."/>
            <person name="Balasubrmanian S."/>
            <person name="Barry K."/>
            <person name="Bauer D."/>
            <person name="Boehm C.R."/>
            <person name="Briginshaw L."/>
            <person name="Caballero-Perez J."/>
            <person name="Catarino B."/>
            <person name="Chen F."/>
            <person name="Chiyoda S."/>
            <person name="Chovatia M."/>
            <person name="Davies K.M."/>
            <person name="Delmans M."/>
            <person name="Demura T."/>
            <person name="Dierschke T."/>
            <person name="Dolan L."/>
            <person name="Dorantes-Acosta A.E."/>
            <person name="Eklund D.M."/>
            <person name="Florent S.N."/>
            <person name="Flores-Sandoval E."/>
            <person name="Fujiyama A."/>
            <person name="Fukuzawa H."/>
            <person name="Galik B."/>
            <person name="Grimanelli D."/>
            <person name="Grimwood J."/>
            <person name="Grossniklaus U."/>
            <person name="Hamada T."/>
            <person name="Haseloff J."/>
            <person name="Hetherington A.J."/>
            <person name="Higo A."/>
            <person name="Hirakawa Y."/>
            <person name="Hundley H.N."/>
            <person name="Ikeda Y."/>
            <person name="Inoue K."/>
            <person name="Inoue S.I."/>
            <person name="Ishida S."/>
            <person name="Jia Q."/>
            <person name="Kakita M."/>
            <person name="Kanazawa T."/>
            <person name="Kawai Y."/>
            <person name="Kawashima T."/>
            <person name="Kennedy M."/>
            <person name="Kinose K."/>
            <person name="Kinoshita T."/>
            <person name="Kohara Y."/>
            <person name="Koide E."/>
            <person name="Komatsu K."/>
            <person name="Kopischke S."/>
            <person name="Kubo M."/>
            <person name="Kyozuka J."/>
            <person name="Lagercrantz U."/>
            <person name="Lin S.S."/>
            <person name="Lindquist E."/>
            <person name="Lipzen A.M."/>
            <person name="Lu C.W."/>
            <person name="De Luna E."/>
            <person name="Martienssen R.A."/>
            <person name="Minamino N."/>
            <person name="Mizutani M."/>
            <person name="Mizutani M."/>
            <person name="Mochizuki N."/>
            <person name="Monte I."/>
            <person name="Mosher R."/>
            <person name="Nagasaki H."/>
            <person name="Nakagami H."/>
            <person name="Naramoto S."/>
            <person name="Nishitani K."/>
            <person name="Ohtani M."/>
            <person name="Okamoto T."/>
            <person name="Okumura M."/>
            <person name="Phillips J."/>
            <person name="Pollak B."/>
            <person name="Reinders A."/>
            <person name="Rovekamp M."/>
            <person name="Sano R."/>
            <person name="Sawa S."/>
            <person name="Schmid M.W."/>
            <person name="Shirakawa M."/>
            <person name="Solano R."/>
            <person name="Spunde A."/>
            <person name="Suetsugu N."/>
            <person name="Sugano S."/>
            <person name="Sugiyama A."/>
            <person name="Sun R."/>
            <person name="Suzuki Y."/>
            <person name="Takenaka M."/>
            <person name="Takezawa D."/>
            <person name="Tomogane H."/>
            <person name="Tsuzuki M."/>
            <person name="Ueda T."/>
            <person name="Umeda M."/>
            <person name="Ward J.M."/>
            <person name="Watanabe Y."/>
            <person name="Yazaki K."/>
            <person name="Yokoyama R."/>
            <person name="Yoshitake Y."/>
            <person name="Yotsui I."/>
            <person name="Zachgo S."/>
            <person name="Schmutz J."/>
        </authorList>
    </citation>
    <scope>NUCLEOTIDE SEQUENCE [LARGE SCALE GENOMIC DNA]</scope>
    <source>
        <strain evidence="3">Tak-1</strain>
    </source>
</reference>
<feature type="compositionally biased region" description="Basic and acidic residues" evidence="1">
    <location>
        <begin position="121"/>
        <end position="135"/>
    </location>
</feature>
<feature type="region of interest" description="Disordered" evidence="1">
    <location>
        <begin position="84"/>
        <end position="172"/>
    </location>
</feature>
<feature type="region of interest" description="Disordered" evidence="1">
    <location>
        <begin position="1"/>
        <end position="57"/>
    </location>
</feature>
<dbReference type="AlphaFoldDB" id="A0A2R6WL23"/>
<accession>A0A2R6WL23</accession>
<evidence type="ECO:0000313" key="3">
    <source>
        <dbReference type="Proteomes" id="UP000244005"/>
    </source>
</evidence>
<feature type="compositionally biased region" description="Basic residues" evidence="1">
    <location>
        <begin position="1"/>
        <end position="10"/>
    </location>
</feature>
<evidence type="ECO:0000313" key="2">
    <source>
        <dbReference type="EMBL" id="PTQ34535.1"/>
    </source>
</evidence>
<dbReference type="EMBL" id="KZ772751">
    <property type="protein sequence ID" value="PTQ34535.1"/>
    <property type="molecule type" value="Genomic_DNA"/>
</dbReference>
<evidence type="ECO:0000256" key="1">
    <source>
        <dbReference type="SAM" id="MobiDB-lite"/>
    </source>
</evidence>
<organism evidence="2 3">
    <name type="scientific">Marchantia polymorpha</name>
    <name type="common">Common liverwort</name>
    <name type="synonym">Marchantia aquatica</name>
    <dbReference type="NCBI Taxonomy" id="3197"/>
    <lineage>
        <taxon>Eukaryota</taxon>
        <taxon>Viridiplantae</taxon>
        <taxon>Streptophyta</taxon>
        <taxon>Embryophyta</taxon>
        <taxon>Marchantiophyta</taxon>
        <taxon>Marchantiopsida</taxon>
        <taxon>Marchantiidae</taxon>
        <taxon>Marchantiales</taxon>
        <taxon>Marchantiaceae</taxon>
        <taxon>Marchantia</taxon>
    </lineage>
</organism>
<gene>
    <name evidence="2" type="ORF">MARPO_0079s0040</name>
</gene>
<proteinExistence type="predicted"/>
<protein>
    <submittedName>
        <fullName evidence="2">Uncharacterized protein</fullName>
    </submittedName>
</protein>
<sequence>MKGNARRRAARGPMSTVGWEPMGNGAKIGGNGADEEREWLPSRRRPIAPSDGCGAPLPTALAPSHGAWWKHPRAPSIRALQALLRQRQQQEEGRTEGGRKAVEGEERRLQRLLRQRSARGGQREAEASLDGREAVGGEASSSSSSRRRTRRRGRVEGSSPEAGDGRRDAGDSISSANCIRVTEANDRTNAKCLTPVCEITGDIILCGRGAERGGGGGGGGRGGDGRRASPTRAFRALCVVQLRLRWLEVSWISTTPEFRSIGIDCRRVRV</sequence>
<dbReference type="Proteomes" id="UP000244005">
    <property type="component" value="Unassembled WGS sequence"/>
</dbReference>
<keyword evidence="3" id="KW-1185">Reference proteome</keyword>